<sequence>MLSNEHPCSFLTMPPVRYRNERYYGFTCC</sequence>
<protein>
    <submittedName>
        <fullName evidence="1">Uncharacterized protein</fullName>
    </submittedName>
</protein>
<reference evidence="1" key="2">
    <citation type="journal article" date="2015" name="Fish Shellfish Immunol.">
        <title>Early steps in the European eel (Anguilla anguilla)-Vibrio vulnificus interaction in the gills: Role of the RtxA13 toxin.</title>
        <authorList>
            <person name="Callol A."/>
            <person name="Pajuelo D."/>
            <person name="Ebbesson L."/>
            <person name="Teles M."/>
            <person name="MacKenzie S."/>
            <person name="Amaro C."/>
        </authorList>
    </citation>
    <scope>NUCLEOTIDE SEQUENCE</scope>
</reference>
<dbReference type="AlphaFoldDB" id="A0A0E9S7V7"/>
<dbReference type="EMBL" id="GBXM01071295">
    <property type="protein sequence ID" value="JAH37282.1"/>
    <property type="molecule type" value="Transcribed_RNA"/>
</dbReference>
<evidence type="ECO:0000313" key="1">
    <source>
        <dbReference type="EMBL" id="JAH37282.1"/>
    </source>
</evidence>
<organism evidence="1">
    <name type="scientific">Anguilla anguilla</name>
    <name type="common">European freshwater eel</name>
    <name type="synonym">Muraena anguilla</name>
    <dbReference type="NCBI Taxonomy" id="7936"/>
    <lineage>
        <taxon>Eukaryota</taxon>
        <taxon>Metazoa</taxon>
        <taxon>Chordata</taxon>
        <taxon>Craniata</taxon>
        <taxon>Vertebrata</taxon>
        <taxon>Euteleostomi</taxon>
        <taxon>Actinopterygii</taxon>
        <taxon>Neopterygii</taxon>
        <taxon>Teleostei</taxon>
        <taxon>Anguilliformes</taxon>
        <taxon>Anguillidae</taxon>
        <taxon>Anguilla</taxon>
    </lineage>
</organism>
<accession>A0A0E9S7V7</accession>
<reference evidence="1" key="1">
    <citation type="submission" date="2014-11" db="EMBL/GenBank/DDBJ databases">
        <authorList>
            <person name="Amaro Gonzalez C."/>
        </authorList>
    </citation>
    <scope>NUCLEOTIDE SEQUENCE</scope>
</reference>
<name>A0A0E9S7V7_ANGAN</name>
<proteinExistence type="predicted"/>